<feature type="compositionally biased region" description="Acidic residues" evidence="1">
    <location>
        <begin position="308"/>
        <end position="321"/>
    </location>
</feature>
<name>A0A6J1LK20_DROHY</name>
<dbReference type="GeneID" id="111595467"/>
<dbReference type="InterPro" id="IPR019193">
    <property type="entry name" value="UBQ-conj_enz_E2-bd_prot"/>
</dbReference>
<proteinExistence type="predicted"/>
<dbReference type="Proteomes" id="UP000504633">
    <property type="component" value="Unplaced"/>
</dbReference>
<feature type="region of interest" description="Disordered" evidence="1">
    <location>
        <begin position="303"/>
        <end position="362"/>
    </location>
</feature>
<dbReference type="OrthoDB" id="7861534at2759"/>
<dbReference type="OMA" id="DGQLHYM"/>
<evidence type="ECO:0000313" key="3">
    <source>
        <dbReference type="RefSeq" id="XP_023165003.1"/>
    </source>
</evidence>
<accession>A0A6J1LK20</accession>
<sequence length="450" mass="51244">MPLELIVISLMRTSKWINVLMLNTPDEDKARQQSRRIDVSSNGIRWIERDFEQFTPLGNFFEINTNPEAGITVDKETNNATALKLSLVHINDAALDQQTVDVSIEELRLLLNESMACGLHCSNCYNELVTERRFSCIRPMPIHTMEPLKYFCPSNKLPTFLDEGELYYALNYIVISPKVLSKRVIQCGGHVHCARCLQLVGESLGEKVAVQLYVDTLWVAPGGRDELPEGRLEKLFGQLTVSQLMLHLLQDAVPISEDKTRLFLKTVRPDGQLHYMLLLVDTSQLHLLRSKLSLIEDLNVSSSQKDSFDDDDEETNEDCDSSTESSTESSSDSAFAAIETSDDDDSEPKAKRQRHSDSKPVHEVKVRGYRGCRINYHIFSSDEELAANTELIEQWRREGTPMLRISYMMMMDLLRELNVNELLVATLERIAPDEKEGHVSYIIYEPVEDI</sequence>
<dbReference type="RefSeq" id="XP_023165003.1">
    <property type="nucleotide sequence ID" value="XM_023309235.1"/>
</dbReference>
<keyword evidence="2" id="KW-1185">Reference proteome</keyword>
<protein>
    <submittedName>
        <fullName evidence="3">Uncharacterized protein LOC111595467</fullName>
    </submittedName>
</protein>
<organism evidence="2 3">
    <name type="scientific">Drosophila hydei</name>
    <name type="common">Fruit fly</name>
    <dbReference type="NCBI Taxonomy" id="7224"/>
    <lineage>
        <taxon>Eukaryota</taxon>
        <taxon>Metazoa</taxon>
        <taxon>Ecdysozoa</taxon>
        <taxon>Arthropoda</taxon>
        <taxon>Hexapoda</taxon>
        <taxon>Insecta</taxon>
        <taxon>Pterygota</taxon>
        <taxon>Neoptera</taxon>
        <taxon>Endopterygota</taxon>
        <taxon>Diptera</taxon>
        <taxon>Brachycera</taxon>
        <taxon>Muscomorpha</taxon>
        <taxon>Ephydroidea</taxon>
        <taxon>Drosophilidae</taxon>
        <taxon>Drosophila</taxon>
    </lineage>
</organism>
<feature type="compositionally biased region" description="Basic and acidic residues" evidence="1">
    <location>
        <begin position="347"/>
        <end position="362"/>
    </location>
</feature>
<feature type="compositionally biased region" description="Low complexity" evidence="1">
    <location>
        <begin position="322"/>
        <end position="333"/>
    </location>
</feature>
<dbReference type="KEGG" id="dhe:111595467"/>
<reference evidence="3" key="1">
    <citation type="submission" date="2025-08" db="UniProtKB">
        <authorList>
            <consortium name="RefSeq"/>
        </authorList>
    </citation>
    <scope>IDENTIFICATION</scope>
    <source>
        <strain evidence="3">15085-1641.00</strain>
        <tissue evidence="3">Whole body</tissue>
    </source>
</reference>
<dbReference type="AlphaFoldDB" id="A0A6J1LK20"/>
<gene>
    <name evidence="3" type="primary">LOC111595467</name>
</gene>
<evidence type="ECO:0000256" key="1">
    <source>
        <dbReference type="SAM" id="MobiDB-lite"/>
    </source>
</evidence>
<evidence type="ECO:0000313" key="2">
    <source>
        <dbReference type="Proteomes" id="UP000504633"/>
    </source>
</evidence>
<dbReference type="Pfam" id="PF09814">
    <property type="entry name" value="HECT_2"/>
    <property type="match status" value="1"/>
</dbReference>